<gene>
    <name evidence="4" type="primary">oxdD</name>
    <name evidence="4" type="ORF">BACCIP111883_00026</name>
</gene>
<dbReference type="EMBL" id="CAKJTJ010000001">
    <property type="protein sequence ID" value="CAG9619259.1"/>
    <property type="molecule type" value="Genomic_DNA"/>
</dbReference>
<protein>
    <submittedName>
        <fullName evidence="4">Oxalate decarboxylase OxdD</fullName>
        <ecNumber evidence="4">4.1.1.2</ecNumber>
    </submittedName>
</protein>
<name>A0ABM8YHH3_9BACI</name>
<dbReference type="InterPro" id="IPR011051">
    <property type="entry name" value="RmlC_Cupin_sf"/>
</dbReference>
<dbReference type="InterPro" id="IPR006045">
    <property type="entry name" value="Cupin_1"/>
</dbReference>
<evidence type="ECO:0000259" key="3">
    <source>
        <dbReference type="SMART" id="SM00835"/>
    </source>
</evidence>
<evidence type="ECO:0000313" key="5">
    <source>
        <dbReference type="Proteomes" id="UP000789833"/>
    </source>
</evidence>
<sequence>MATHDPRIPQPIRSDGAGAPDYGPRNVLRDIQNPDLLVPPKTDAGTVTNLRFSFSDTSMILKHGGWSREITARELPIATTLAGVNMSLTAGGVRELHWHKEAEWAYMILGRARITAVDQNGRNFIADIGPGDLWYFPPGIPHSIQGLEQCEFLLVFDNGNFSDLSTLSISDWFAHTPPEVLSANFGVPESRFDKQPGKQVYIYQDDVPGPIHSQKINSPAGEVPHPFKYELLKQPPLEFSGGSVRIVDSSVFKISKTIAAALIEIKPGGMRELHWHPNNDEWQYYLTGKARMTVFFGNGTARTFDYQAGDVGYVPFATGHYVQNTGNDTVWFLEMFKSDRFADISLAQWMALTPTQLVDSNVRVPSSFSKNIKKDKVPVVKYPPYTYKQKHD</sequence>
<feature type="region of interest" description="Disordered" evidence="2">
    <location>
        <begin position="1"/>
        <end position="25"/>
    </location>
</feature>
<feature type="domain" description="Cupin type-1" evidence="3">
    <location>
        <begin position="229"/>
        <end position="370"/>
    </location>
</feature>
<keyword evidence="4" id="KW-0456">Lyase</keyword>
<dbReference type="RefSeq" id="WP_230499211.1">
    <property type="nucleotide sequence ID" value="NZ_CAKJTJ010000001.1"/>
</dbReference>
<dbReference type="Gene3D" id="2.60.120.10">
    <property type="entry name" value="Jelly Rolls"/>
    <property type="match status" value="2"/>
</dbReference>
<evidence type="ECO:0000313" key="4">
    <source>
        <dbReference type="EMBL" id="CAG9619259.1"/>
    </source>
</evidence>
<accession>A0ABM8YHH3</accession>
<evidence type="ECO:0000256" key="1">
    <source>
        <dbReference type="ARBA" id="ARBA00022723"/>
    </source>
</evidence>
<proteinExistence type="predicted"/>
<dbReference type="InterPro" id="IPR051610">
    <property type="entry name" value="GPI/OXD"/>
</dbReference>
<keyword evidence="5" id="KW-1185">Reference proteome</keyword>
<dbReference type="SMART" id="SM00835">
    <property type="entry name" value="Cupin_1"/>
    <property type="match status" value="2"/>
</dbReference>
<evidence type="ECO:0000256" key="2">
    <source>
        <dbReference type="SAM" id="MobiDB-lite"/>
    </source>
</evidence>
<dbReference type="CDD" id="cd20305">
    <property type="entry name" value="cupin_OxDC_C"/>
    <property type="match status" value="1"/>
</dbReference>
<dbReference type="PANTHER" id="PTHR35848:SF9">
    <property type="entry name" value="SLL1358 PROTEIN"/>
    <property type="match status" value="1"/>
</dbReference>
<dbReference type="InterPro" id="IPR014710">
    <property type="entry name" value="RmlC-like_jellyroll"/>
</dbReference>
<dbReference type="PANTHER" id="PTHR35848">
    <property type="entry name" value="OXALATE-BINDING PROTEIN"/>
    <property type="match status" value="1"/>
</dbReference>
<keyword evidence="1" id="KW-0479">Metal-binding</keyword>
<dbReference type="SUPFAM" id="SSF51182">
    <property type="entry name" value="RmlC-like cupins"/>
    <property type="match status" value="1"/>
</dbReference>
<dbReference type="EC" id="4.1.1.2" evidence="4"/>
<comment type="caution">
    <text evidence="4">The sequence shown here is derived from an EMBL/GenBank/DDBJ whole genome shotgun (WGS) entry which is preliminary data.</text>
</comment>
<dbReference type="Pfam" id="PF00190">
    <property type="entry name" value="Cupin_1"/>
    <property type="match status" value="2"/>
</dbReference>
<dbReference type="InterPro" id="IPR017774">
    <property type="entry name" value="Bicupin_oxalate_deCO2ase/Oxase"/>
</dbReference>
<dbReference type="Proteomes" id="UP000789833">
    <property type="component" value="Unassembled WGS sequence"/>
</dbReference>
<dbReference type="CDD" id="cd20304">
    <property type="entry name" value="cupin_OxDC_N"/>
    <property type="match status" value="1"/>
</dbReference>
<dbReference type="NCBIfam" id="TIGR03404">
    <property type="entry name" value="bicupin_oxalic"/>
    <property type="match status" value="1"/>
</dbReference>
<dbReference type="GO" id="GO:0046564">
    <property type="term" value="F:oxalate decarboxylase activity"/>
    <property type="evidence" value="ECO:0007669"/>
    <property type="project" value="UniProtKB-EC"/>
</dbReference>
<reference evidence="4 5" key="1">
    <citation type="submission" date="2021-10" db="EMBL/GenBank/DDBJ databases">
        <authorList>
            <person name="Criscuolo A."/>
        </authorList>
    </citation>
    <scope>NUCLEOTIDE SEQUENCE [LARGE SCALE GENOMIC DNA]</scope>
    <source>
        <strain evidence="5">CIP 111883</strain>
    </source>
</reference>
<organism evidence="4 5">
    <name type="scientific">Sutcliffiella rhizosphaerae</name>
    <dbReference type="NCBI Taxonomy" id="2880967"/>
    <lineage>
        <taxon>Bacteria</taxon>
        <taxon>Bacillati</taxon>
        <taxon>Bacillota</taxon>
        <taxon>Bacilli</taxon>
        <taxon>Bacillales</taxon>
        <taxon>Bacillaceae</taxon>
        <taxon>Sutcliffiella</taxon>
    </lineage>
</organism>
<feature type="domain" description="Cupin type-1" evidence="3">
    <location>
        <begin position="52"/>
        <end position="193"/>
    </location>
</feature>